<feature type="non-terminal residue" evidence="2">
    <location>
        <position position="1"/>
    </location>
</feature>
<dbReference type="InterPro" id="IPR006201">
    <property type="entry name" value="Neur_channel"/>
</dbReference>
<sequence>LFYNITMTRRSEFWVKMLIAPSFLIGCLILVGLDIFCISNRCEYSFLIRTKLQVNLGLTTMMSMTVIVGIVAESIPKSKDLPVLGYFVLYEIVIIEAAVVSVIYIGRFRKNLRR</sequence>
<evidence type="ECO:0000256" key="1">
    <source>
        <dbReference type="SAM" id="Phobius"/>
    </source>
</evidence>
<feature type="non-terminal residue" evidence="2">
    <location>
        <position position="114"/>
    </location>
</feature>
<dbReference type="GO" id="GO:0005216">
    <property type="term" value="F:monoatomic ion channel activity"/>
    <property type="evidence" value="ECO:0007669"/>
    <property type="project" value="InterPro"/>
</dbReference>
<keyword evidence="3" id="KW-1185">Reference proteome</keyword>
<protein>
    <submittedName>
        <fullName evidence="2">Uncharacterized protein</fullName>
    </submittedName>
</protein>
<dbReference type="Proteomes" id="UP001432322">
    <property type="component" value="Unassembled WGS sequence"/>
</dbReference>
<gene>
    <name evidence="2" type="ORF">PFISCL1PPCAC_6428</name>
</gene>
<dbReference type="AlphaFoldDB" id="A0AAV5V6X0"/>
<dbReference type="PANTHER" id="PTHR18945">
    <property type="entry name" value="NEUROTRANSMITTER GATED ION CHANNEL"/>
    <property type="match status" value="1"/>
</dbReference>
<dbReference type="SUPFAM" id="SSF90112">
    <property type="entry name" value="Neurotransmitter-gated ion-channel transmembrane pore"/>
    <property type="match status" value="1"/>
</dbReference>
<feature type="transmembrane region" description="Helical" evidence="1">
    <location>
        <begin position="54"/>
        <end position="72"/>
    </location>
</feature>
<reference evidence="2" key="1">
    <citation type="submission" date="2023-10" db="EMBL/GenBank/DDBJ databases">
        <title>Genome assembly of Pristionchus species.</title>
        <authorList>
            <person name="Yoshida K."/>
            <person name="Sommer R.J."/>
        </authorList>
    </citation>
    <scope>NUCLEOTIDE SEQUENCE</scope>
    <source>
        <strain evidence="2">RS5133</strain>
    </source>
</reference>
<feature type="transmembrane region" description="Helical" evidence="1">
    <location>
        <begin position="13"/>
        <end position="33"/>
    </location>
</feature>
<dbReference type="EMBL" id="BTSY01000002">
    <property type="protein sequence ID" value="GMT15131.1"/>
    <property type="molecule type" value="Genomic_DNA"/>
</dbReference>
<organism evidence="2 3">
    <name type="scientific">Pristionchus fissidentatus</name>
    <dbReference type="NCBI Taxonomy" id="1538716"/>
    <lineage>
        <taxon>Eukaryota</taxon>
        <taxon>Metazoa</taxon>
        <taxon>Ecdysozoa</taxon>
        <taxon>Nematoda</taxon>
        <taxon>Chromadorea</taxon>
        <taxon>Rhabditida</taxon>
        <taxon>Rhabditina</taxon>
        <taxon>Diplogasteromorpha</taxon>
        <taxon>Diplogasteroidea</taxon>
        <taxon>Neodiplogasteridae</taxon>
        <taxon>Pristionchus</taxon>
    </lineage>
</organism>
<evidence type="ECO:0000313" key="2">
    <source>
        <dbReference type="EMBL" id="GMT15131.1"/>
    </source>
</evidence>
<name>A0AAV5V6X0_9BILA</name>
<dbReference type="InterPro" id="IPR038050">
    <property type="entry name" value="Neuro_actylchol_rec"/>
</dbReference>
<comment type="caution">
    <text evidence="2">The sequence shown here is derived from an EMBL/GenBank/DDBJ whole genome shotgun (WGS) entry which is preliminary data.</text>
</comment>
<dbReference type="GO" id="GO:0004888">
    <property type="term" value="F:transmembrane signaling receptor activity"/>
    <property type="evidence" value="ECO:0007669"/>
    <property type="project" value="InterPro"/>
</dbReference>
<keyword evidence="1" id="KW-0812">Transmembrane</keyword>
<dbReference type="InterPro" id="IPR036719">
    <property type="entry name" value="Neuro-gated_channel_TM_sf"/>
</dbReference>
<dbReference type="GO" id="GO:0016020">
    <property type="term" value="C:membrane"/>
    <property type="evidence" value="ECO:0007669"/>
    <property type="project" value="InterPro"/>
</dbReference>
<evidence type="ECO:0000313" key="3">
    <source>
        <dbReference type="Proteomes" id="UP001432322"/>
    </source>
</evidence>
<accession>A0AAV5V6X0</accession>
<proteinExistence type="predicted"/>
<keyword evidence="1" id="KW-1133">Transmembrane helix</keyword>
<dbReference type="Gene3D" id="1.20.58.390">
    <property type="entry name" value="Neurotransmitter-gated ion-channel transmembrane domain"/>
    <property type="match status" value="1"/>
</dbReference>
<keyword evidence="1" id="KW-0472">Membrane</keyword>
<feature type="transmembrane region" description="Helical" evidence="1">
    <location>
        <begin position="84"/>
        <end position="105"/>
    </location>
</feature>